<dbReference type="Pfam" id="PF20431">
    <property type="entry name" value="E_motif"/>
    <property type="match status" value="1"/>
</dbReference>
<dbReference type="OrthoDB" id="185373at2759"/>
<comment type="caution">
    <text evidence="4">The sequence shown here is derived from an EMBL/GenBank/DDBJ whole genome shotgun (WGS) entry which is preliminary data.</text>
</comment>
<dbReference type="InterPro" id="IPR011990">
    <property type="entry name" value="TPR-like_helical_dom_sf"/>
</dbReference>
<evidence type="ECO:0000256" key="2">
    <source>
        <dbReference type="ARBA" id="ARBA00061659"/>
    </source>
</evidence>
<dbReference type="Gene3D" id="1.25.40.10">
    <property type="entry name" value="Tetratricopeptide repeat domain"/>
    <property type="match status" value="4"/>
</dbReference>
<feature type="repeat" description="PPR" evidence="3">
    <location>
        <begin position="223"/>
        <end position="257"/>
    </location>
</feature>
<feature type="repeat" description="PPR" evidence="3">
    <location>
        <begin position="536"/>
        <end position="566"/>
    </location>
</feature>
<dbReference type="PANTHER" id="PTHR47926:SF452">
    <property type="entry name" value="PENTATRICOPEPTIDE REPEAT-CONTAINING PROTEIN"/>
    <property type="match status" value="1"/>
</dbReference>
<dbReference type="Pfam" id="PF13041">
    <property type="entry name" value="PPR_2"/>
    <property type="match status" value="3"/>
</dbReference>
<dbReference type="Pfam" id="PF12854">
    <property type="entry name" value="PPR_1"/>
    <property type="match status" value="1"/>
</dbReference>
<accession>A0A7J7MTL4</accession>
<proteinExistence type="inferred from homology"/>
<feature type="repeat" description="PPR" evidence="3">
    <location>
        <begin position="638"/>
        <end position="668"/>
    </location>
</feature>
<dbReference type="InterPro" id="IPR002885">
    <property type="entry name" value="PPR_rpt"/>
</dbReference>
<dbReference type="PROSITE" id="PS51375">
    <property type="entry name" value="PPR"/>
    <property type="match status" value="9"/>
</dbReference>
<dbReference type="NCBIfam" id="TIGR00756">
    <property type="entry name" value="PPR"/>
    <property type="match status" value="8"/>
</dbReference>
<dbReference type="EMBL" id="JACGCM010001237">
    <property type="protein sequence ID" value="KAF6158226.1"/>
    <property type="molecule type" value="Genomic_DNA"/>
</dbReference>
<dbReference type="FunFam" id="1.25.40.10:FF:000344">
    <property type="entry name" value="Pentatricopeptide repeat-containing protein"/>
    <property type="match status" value="1"/>
</dbReference>
<organism evidence="4 5">
    <name type="scientific">Kingdonia uniflora</name>
    <dbReference type="NCBI Taxonomy" id="39325"/>
    <lineage>
        <taxon>Eukaryota</taxon>
        <taxon>Viridiplantae</taxon>
        <taxon>Streptophyta</taxon>
        <taxon>Embryophyta</taxon>
        <taxon>Tracheophyta</taxon>
        <taxon>Spermatophyta</taxon>
        <taxon>Magnoliopsida</taxon>
        <taxon>Ranunculales</taxon>
        <taxon>Circaeasteraceae</taxon>
        <taxon>Kingdonia</taxon>
    </lineage>
</organism>
<evidence type="ECO:0008006" key="6">
    <source>
        <dbReference type="Google" id="ProtNLM"/>
    </source>
</evidence>
<feature type="repeat" description="PPR" evidence="3">
    <location>
        <begin position="602"/>
        <end position="637"/>
    </location>
</feature>
<feature type="repeat" description="PPR" evidence="3">
    <location>
        <begin position="258"/>
        <end position="288"/>
    </location>
</feature>
<feature type="repeat" description="PPR" evidence="3">
    <location>
        <begin position="122"/>
        <end position="156"/>
    </location>
</feature>
<dbReference type="FunFam" id="1.25.40.10:FF:000073">
    <property type="entry name" value="Pentatricopeptide repeat-containing protein chloroplastic"/>
    <property type="match status" value="1"/>
</dbReference>
<dbReference type="PANTHER" id="PTHR47926">
    <property type="entry name" value="PENTATRICOPEPTIDE REPEAT-CONTAINING PROTEIN"/>
    <property type="match status" value="1"/>
</dbReference>
<protein>
    <recommendedName>
        <fullName evidence="6">Pentatricopeptide repeat-containing protein</fullName>
    </recommendedName>
</protein>
<dbReference type="GO" id="GO:0003723">
    <property type="term" value="F:RNA binding"/>
    <property type="evidence" value="ECO:0007669"/>
    <property type="project" value="InterPro"/>
</dbReference>
<feature type="repeat" description="PPR" evidence="3">
    <location>
        <begin position="192"/>
        <end position="222"/>
    </location>
</feature>
<dbReference type="FunFam" id="1.25.40.10:FF:000280">
    <property type="entry name" value="Pentatricopeptide repeat-containing protein"/>
    <property type="match status" value="1"/>
</dbReference>
<evidence type="ECO:0000313" key="5">
    <source>
        <dbReference type="Proteomes" id="UP000541444"/>
    </source>
</evidence>
<dbReference type="FunFam" id="1.25.40.10:FF:000031">
    <property type="entry name" value="Pentatricopeptide repeat-containing protein mitochondrial"/>
    <property type="match status" value="1"/>
</dbReference>
<dbReference type="Pfam" id="PF01535">
    <property type="entry name" value="PPR"/>
    <property type="match status" value="4"/>
</dbReference>
<name>A0A7J7MTL4_9MAGN</name>
<evidence type="ECO:0000256" key="1">
    <source>
        <dbReference type="ARBA" id="ARBA00022737"/>
    </source>
</evidence>
<evidence type="ECO:0000256" key="3">
    <source>
        <dbReference type="PROSITE-ProRule" id="PRU00708"/>
    </source>
</evidence>
<dbReference type="InterPro" id="IPR046848">
    <property type="entry name" value="E_motif"/>
</dbReference>
<sequence length="786" mass="88434">MTTNTAYNPSFLTTTSSIPILTSFSIITTNPISKKTLKISSLLSPPKPQNNATEINALTIALEKCANTFSIREGTQIHARIIRLGFSHNVYISRKILFFYSRVNDVDAARLIFDGVSITNLNHFFYNTMIRGYVDSNMYSDAIELFYQMLVLGFSPNEFTYPFVLKCCSILGMIELARMIHGLMVVNGYQFDVFAASSLLDVYAKCGRFRDSCKLFDRIPERSEVTWNSMVSGYAQNGYWEEALRVLDFMEDSGFEVKVSCWNSIMAGCVRCGDTDLAFETFRRMSVRPNSATFNTLLPVIPTGTSLNQLKEIHGYSVKQKGLIGLDSVDDDRLRSSHASGYAFHGCMLYASRLFDGIHLKTSQLWISMISGFIDSKQSHEAFRVFRDMVTQCGCEMETLSQVPITLLLLECSPSSLTGLEIHARACRVGFESSTSVNNALIAMYAKRGNIELSERVFYNKVVKDIVSWNTMISSYINNNDFGWAFELFHRMHSEDIKPDEFTVSSILSGCVEVGGLQKGMAIHGYMIRSGLLEGDLVVQNSLMDMYGKCGCIEEAQKVFGEMIRRDIVSWNTLIFCYGLNSLLHEAFSLYDEMQERGQKPNSVTFIALLSACSHSGMVDKCLQFFKTMTTECGIIPDVEHYACIVDTLGRKGRIDEAYQLIKSMPMKPNDSVWGALLGSCRIHGIVTLAEVAARHLRELKPQHPGYHVLLSNIFKNAHRWKDAKQVRTTMKDMGVNKLPGCSWIEINGKCHKFFTAEKSHAQGPTIHFTLDGNTRHLISEDYVPS</sequence>
<dbReference type="Proteomes" id="UP000541444">
    <property type="component" value="Unassembled WGS sequence"/>
</dbReference>
<keyword evidence="1" id="KW-0677">Repeat</keyword>
<evidence type="ECO:0000313" key="4">
    <source>
        <dbReference type="EMBL" id="KAF6158226.1"/>
    </source>
</evidence>
<dbReference type="AlphaFoldDB" id="A0A7J7MTL4"/>
<gene>
    <name evidence="4" type="ORF">GIB67_015020</name>
</gene>
<dbReference type="GO" id="GO:0009451">
    <property type="term" value="P:RNA modification"/>
    <property type="evidence" value="ECO:0007669"/>
    <property type="project" value="InterPro"/>
</dbReference>
<reference evidence="4 5" key="1">
    <citation type="journal article" date="2020" name="IScience">
        <title>Genome Sequencing of the Endangered Kingdonia uniflora (Circaeasteraceae, Ranunculales) Reveals Potential Mechanisms of Evolutionary Specialization.</title>
        <authorList>
            <person name="Sun Y."/>
            <person name="Deng T."/>
            <person name="Zhang A."/>
            <person name="Moore M.J."/>
            <person name="Landis J.B."/>
            <person name="Lin N."/>
            <person name="Zhang H."/>
            <person name="Zhang X."/>
            <person name="Huang J."/>
            <person name="Zhang X."/>
            <person name="Sun H."/>
            <person name="Wang H."/>
        </authorList>
    </citation>
    <scope>NUCLEOTIDE SEQUENCE [LARGE SCALE GENOMIC DNA]</scope>
    <source>
        <strain evidence="4">TB1705</strain>
        <tissue evidence="4">Leaf</tissue>
    </source>
</reference>
<dbReference type="InterPro" id="IPR046960">
    <property type="entry name" value="PPR_At4g14850-like_plant"/>
</dbReference>
<feature type="repeat" description="PPR" evidence="3">
    <location>
        <begin position="465"/>
        <end position="499"/>
    </location>
</feature>
<feature type="repeat" description="PPR" evidence="3">
    <location>
        <begin position="567"/>
        <end position="601"/>
    </location>
</feature>
<keyword evidence="5" id="KW-1185">Reference proteome</keyword>
<comment type="similarity">
    <text evidence="2">Belongs to the PPR family. PCMP-E subfamily.</text>
</comment>